<proteinExistence type="predicted"/>
<gene>
    <name evidence="1" type="ORF">MRB53_033264</name>
</gene>
<dbReference type="EMBL" id="CM056819">
    <property type="protein sequence ID" value="KAJ8624734.1"/>
    <property type="molecule type" value="Genomic_DNA"/>
</dbReference>
<evidence type="ECO:0000313" key="2">
    <source>
        <dbReference type="Proteomes" id="UP001234297"/>
    </source>
</evidence>
<reference evidence="1 2" key="1">
    <citation type="journal article" date="2022" name="Hortic Res">
        <title>A haplotype resolved chromosomal level avocado genome allows analysis of novel avocado genes.</title>
        <authorList>
            <person name="Nath O."/>
            <person name="Fletcher S.J."/>
            <person name="Hayward A."/>
            <person name="Shaw L.M."/>
            <person name="Masouleh A.K."/>
            <person name="Furtado A."/>
            <person name="Henry R.J."/>
            <person name="Mitter N."/>
        </authorList>
    </citation>
    <scope>NUCLEOTIDE SEQUENCE [LARGE SCALE GENOMIC DNA]</scope>
    <source>
        <strain evidence="2">cv. Hass</strain>
    </source>
</reference>
<name>A0ACC2KVD4_PERAE</name>
<keyword evidence="2" id="KW-1185">Reference proteome</keyword>
<organism evidence="1 2">
    <name type="scientific">Persea americana</name>
    <name type="common">Avocado</name>
    <dbReference type="NCBI Taxonomy" id="3435"/>
    <lineage>
        <taxon>Eukaryota</taxon>
        <taxon>Viridiplantae</taxon>
        <taxon>Streptophyta</taxon>
        <taxon>Embryophyta</taxon>
        <taxon>Tracheophyta</taxon>
        <taxon>Spermatophyta</taxon>
        <taxon>Magnoliopsida</taxon>
        <taxon>Magnoliidae</taxon>
        <taxon>Laurales</taxon>
        <taxon>Lauraceae</taxon>
        <taxon>Persea</taxon>
    </lineage>
</organism>
<evidence type="ECO:0000313" key="1">
    <source>
        <dbReference type="EMBL" id="KAJ8624734.1"/>
    </source>
</evidence>
<sequence>MVPRPPSSSYFCQSIEGENPASPLDRGASSSSLSIEHGEPFEGAKTLRSPQSLKKRNMLHSICCDGVDDGHLEHFSFNVQKM</sequence>
<protein>
    <submittedName>
        <fullName evidence="1">Uncharacterized protein</fullName>
    </submittedName>
</protein>
<accession>A0ACC2KVD4</accession>
<comment type="caution">
    <text evidence="1">The sequence shown here is derived from an EMBL/GenBank/DDBJ whole genome shotgun (WGS) entry which is preliminary data.</text>
</comment>
<dbReference type="Proteomes" id="UP001234297">
    <property type="component" value="Chromosome 11"/>
</dbReference>